<dbReference type="SUPFAM" id="SSF110997">
    <property type="entry name" value="Sporulation related repeat"/>
    <property type="match status" value="1"/>
</dbReference>
<evidence type="ECO:0000313" key="9">
    <source>
        <dbReference type="Proteomes" id="UP001465153"/>
    </source>
</evidence>
<dbReference type="PROSITE" id="PS51257">
    <property type="entry name" value="PROKAR_LIPOPROTEIN"/>
    <property type="match status" value="1"/>
</dbReference>
<dbReference type="CDD" id="cd22268">
    <property type="entry name" value="DPBB_RlpA-like"/>
    <property type="match status" value="1"/>
</dbReference>
<keyword evidence="3 4" id="KW-0961">Cell wall biogenesis/degradation</keyword>
<dbReference type="PANTHER" id="PTHR34183">
    <property type="entry name" value="ENDOLYTIC PEPTIDOGLYCAN TRANSGLYCOSYLASE RLPA"/>
    <property type="match status" value="1"/>
</dbReference>
<proteinExistence type="inferred from homology"/>
<dbReference type="Pfam" id="PF03330">
    <property type="entry name" value="DPBB_1"/>
    <property type="match status" value="1"/>
</dbReference>
<keyword evidence="4" id="KW-0564">Palmitate</keyword>
<dbReference type="Gene3D" id="3.30.70.1070">
    <property type="entry name" value="Sporulation related repeat"/>
    <property type="match status" value="1"/>
</dbReference>
<dbReference type="InterPro" id="IPR036908">
    <property type="entry name" value="RlpA-like_sf"/>
</dbReference>
<organism evidence="8 9">
    <name type="scientific">Sessilibacter corallicola</name>
    <dbReference type="NCBI Taxonomy" id="2904075"/>
    <lineage>
        <taxon>Bacteria</taxon>
        <taxon>Pseudomonadati</taxon>
        <taxon>Pseudomonadota</taxon>
        <taxon>Gammaproteobacteria</taxon>
        <taxon>Cellvibrionales</taxon>
        <taxon>Cellvibrionaceae</taxon>
        <taxon>Sessilibacter</taxon>
    </lineage>
</organism>
<comment type="caution">
    <text evidence="8">The sequence shown here is derived from an EMBL/GenBank/DDBJ whole genome shotgun (WGS) entry which is preliminary data.</text>
</comment>
<dbReference type="NCBIfam" id="TIGR00413">
    <property type="entry name" value="rlpA"/>
    <property type="match status" value="1"/>
</dbReference>
<keyword evidence="4" id="KW-0472">Membrane</keyword>
<dbReference type="InterPro" id="IPR012997">
    <property type="entry name" value="RplA"/>
</dbReference>
<feature type="region of interest" description="Disordered" evidence="6">
    <location>
        <begin position="201"/>
        <end position="231"/>
    </location>
</feature>
<reference evidence="8 9" key="1">
    <citation type="submission" date="2024-04" db="EMBL/GenBank/DDBJ databases">
        <title>Draft genome sequence of Sessilibacter corallicola NBRC 116591.</title>
        <authorList>
            <person name="Miyakawa T."/>
            <person name="Kusuya Y."/>
            <person name="Miura T."/>
        </authorList>
    </citation>
    <scope>NUCLEOTIDE SEQUENCE [LARGE SCALE GENOMIC DNA]</scope>
    <source>
        <strain evidence="8 9">KU-00831-HH</strain>
    </source>
</reference>
<dbReference type="EC" id="4.2.2.-" evidence="4"/>
<sequence length="310" mass="33675">MKLTRTLKKVVVPALIAGVLGGCVHSPYTEEKESETKPAPPTENEGRYSQRHDSGPDQSYSVDHIPNAVPKVEEIRRAGNKSPYKIAGRTYHVLPSAKGYKETGYASWYGKKFHGYATANGEIYDMYGMTAAHKSLPIPSYVEVTNVANGRSIIVRVNDRGPFHGNRIIDLTYTAAKKLGFVDAGTAKVKVVAIDPQQWQRKNAGSVQTSAPVLATSGEPPAPSPKNAEGHNLPENTYLQVGAFSSHNAAENHRRQVTALTGASVLVQKPDQNGSLYRVRIGPILDSLQLSSIRALLAKGNLNSHHLVYD</sequence>
<dbReference type="Gene3D" id="2.40.40.10">
    <property type="entry name" value="RlpA-like domain"/>
    <property type="match status" value="1"/>
</dbReference>
<protein>
    <recommendedName>
        <fullName evidence="4">Endolytic peptidoglycan transglycosylase RlpA</fullName>
        <ecNumber evidence="4">4.2.2.-</ecNumber>
    </recommendedName>
</protein>
<dbReference type="Pfam" id="PF05036">
    <property type="entry name" value="SPOR"/>
    <property type="match status" value="1"/>
</dbReference>
<evidence type="ECO:0000256" key="1">
    <source>
        <dbReference type="ARBA" id="ARBA00022729"/>
    </source>
</evidence>
<dbReference type="InterPro" id="IPR034718">
    <property type="entry name" value="RlpA"/>
</dbReference>
<dbReference type="InterPro" id="IPR007730">
    <property type="entry name" value="SPOR-like_dom"/>
</dbReference>
<comment type="subcellular location">
    <subcellularLocation>
        <location evidence="4">Cell membrane</location>
        <topology evidence="4">Lipid-anchor</topology>
    </subcellularLocation>
</comment>
<dbReference type="EMBL" id="BAABWN010000008">
    <property type="protein sequence ID" value="GAA6168795.1"/>
    <property type="molecule type" value="Genomic_DNA"/>
</dbReference>
<keyword evidence="9" id="KW-1185">Reference proteome</keyword>
<dbReference type="PROSITE" id="PS51724">
    <property type="entry name" value="SPOR"/>
    <property type="match status" value="1"/>
</dbReference>
<keyword evidence="4" id="KW-1003">Cell membrane</keyword>
<evidence type="ECO:0000256" key="2">
    <source>
        <dbReference type="ARBA" id="ARBA00023239"/>
    </source>
</evidence>
<evidence type="ECO:0000256" key="3">
    <source>
        <dbReference type="ARBA" id="ARBA00023316"/>
    </source>
</evidence>
<name>A0ABQ0AB15_9GAMM</name>
<comment type="similarity">
    <text evidence="4 5">Belongs to the RlpA family.</text>
</comment>
<evidence type="ECO:0000313" key="8">
    <source>
        <dbReference type="EMBL" id="GAA6168795.1"/>
    </source>
</evidence>
<feature type="domain" description="SPOR" evidence="7">
    <location>
        <begin position="231"/>
        <end position="310"/>
    </location>
</feature>
<dbReference type="PANTHER" id="PTHR34183:SF1">
    <property type="entry name" value="ENDOLYTIC PEPTIDOGLYCAN TRANSGLYCOSYLASE RLPA"/>
    <property type="match status" value="1"/>
</dbReference>
<feature type="region of interest" description="Disordered" evidence="6">
    <location>
        <begin position="28"/>
        <end position="64"/>
    </location>
</feature>
<dbReference type="RefSeq" id="WP_353303518.1">
    <property type="nucleotide sequence ID" value="NZ_BAABWN010000008.1"/>
</dbReference>
<dbReference type="SUPFAM" id="SSF50685">
    <property type="entry name" value="Barwin-like endoglucanases"/>
    <property type="match status" value="1"/>
</dbReference>
<comment type="function">
    <text evidence="4">Lytic transglycosylase with a strong preference for naked glycan strands that lack stem peptides.</text>
</comment>
<keyword evidence="1" id="KW-0732">Signal</keyword>
<dbReference type="InterPro" id="IPR009009">
    <property type="entry name" value="RlpA-like_DPBB"/>
</dbReference>
<feature type="compositionally biased region" description="Basic and acidic residues" evidence="6">
    <location>
        <begin position="44"/>
        <end position="55"/>
    </location>
</feature>
<evidence type="ECO:0000259" key="7">
    <source>
        <dbReference type="PROSITE" id="PS51724"/>
    </source>
</evidence>
<gene>
    <name evidence="4 8" type="primary">rlpA</name>
    <name evidence="8" type="ORF">NBRC116591_26060</name>
</gene>
<evidence type="ECO:0000256" key="4">
    <source>
        <dbReference type="HAMAP-Rule" id="MF_02071"/>
    </source>
</evidence>
<accession>A0ABQ0AB15</accession>
<dbReference type="InterPro" id="IPR036680">
    <property type="entry name" value="SPOR-like_sf"/>
</dbReference>
<feature type="compositionally biased region" description="Polar residues" evidence="6">
    <location>
        <begin position="201"/>
        <end position="211"/>
    </location>
</feature>
<dbReference type="Proteomes" id="UP001465153">
    <property type="component" value="Unassembled WGS sequence"/>
</dbReference>
<evidence type="ECO:0000256" key="5">
    <source>
        <dbReference type="RuleBase" id="RU003495"/>
    </source>
</evidence>
<dbReference type="HAMAP" id="MF_02071">
    <property type="entry name" value="RlpA"/>
    <property type="match status" value="1"/>
</dbReference>
<keyword evidence="4" id="KW-0449">Lipoprotein</keyword>
<evidence type="ECO:0000256" key="6">
    <source>
        <dbReference type="SAM" id="MobiDB-lite"/>
    </source>
</evidence>
<keyword evidence="2 4" id="KW-0456">Lyase</keyword>